<dbReference type="PANTHER" id="PTHR34501:SF9">
    <property type="entry name" value="MAJOR OUTER MEMBRANE PROTEIN P.IA"/>
    <property type="match status" value="1"/>
</dbReference>
<protein>
    <submittedName>
        <fullName evidence="14">Outer membrane porin protein</fullName>
    </submittedName>
</protein>
<feature type="domain" description="Porin" evidence="13">
    <location>
        <begin position="12"/>
        <end position="333"/>
    </location>
</feature>
<dbReference type="CDD" id="cd00342">
    <property type="entry name" value="gram_neg_porins"/>
    <property type="match status" value="1"/>
</dbReference>
<evidence type="ECO:0000256" key="6">
    <source>
        <dbReference type="ARBA" id="ARBA00022729"/>
    </source>
</evidence>
<sequence length="373" mass="39612">MKKIMLAGLAGVCALACASALAQSSVTLYGVADAGFDYLSQVQTGNGTTASRLRAQSSDWGASRFGLLGREDIGGGYGVVFNLESGTNLMSGTAGESNGRLFSRKALVGVQNDRYGKLTMGRNLFIANDQWGLDPMLQEAYSSTALVRSRNVPITSNNIEYQSPSWGGFSLHAQYTLGNQAGGFNLGAANEVGRSDGIQITYRNYLFMLRGMYDEIRDANGRMSNVFVSSREFFAGANVYLNALTLQAAYTHLSAPDTAAGLARNADHYWAGAQYRVTPALAFDGAVYYVHVGSGAGDATHDPSGHAAMFVLGSTYSVSKRTLLYATVAHVRNASGSNFSVANNNPGTNNSNLDNPLPGRSQTGAYMGINHSF</sequence>
<keyword evidence="9" id="KW-0472">Membrane</keyword>
<evidence type="ECO:0000256" key="10">
    <source>
        <dbReference type="ARBA" id="ARBA00023237"/>
    </source>
</evidence>
<dbReference type="GO" id="GO:0046930">
    <property type="term" value="C:pore complex"/>
    <property type="evidence" value="ECO:0007669"/>
    <property type="project" value="UniProtKB-KW"/>
</dbReference>
<dbReference type="InterPro" id="IPR023614">
    <property type="entry name" value="Porin_dom_sf"/>
</dbReference>
<accession>A0A6J5C5G6</accession>
<comment type="subunit">
    <text evidence="2">Homotrimer.</text>
</comment>
<dbReference type="GO" id="GO:0009279">
    <property type="term" value="C:cell outer membrane"/>
    <property type="evidence" value="ECO:0007669"/>
    <property type="project" value="UniProtKB-SubCell"/>
</dbReference>
<dbReference type="InterPro" id="IPR033900">
    <property type="entry name" value="Gram_neg_porin_domain"/>
</dbReference>
<keyword evidence="10" id="KW-0998">Cell outer membrane</keyword>
<dbReference type="SUPFAM" id="SSF56935">
    <property type="entry name" value="Porins"/>
    <property type="match status" value="1"/>
</dbReference>
<dbReference type="AlphaFoldDB" id="A0A6J5C5G6"/>
<evidence type="ECO:0000313" key="15">
    <source>
        <dbReference type="Proteomes" id="UP000494205"/>
    </source>
</evidence>
<feature type="region of interest" description="Disordered" evidence="11">
    <location>
        <begin position="338"/>
        <end position="363"/>
    </location>
</feature>
<evidence type="ECO:0000256" key="12">
    <source>
        <dbReference type="SAM" id="SignalP"/>
    </source>
</evidence>
<dbReference type="Gene3D" id="2.40.160.10">
    <property type="entry name" value="Porin"/>
    <property type="match status" value="1"/>
</dbReference>
<evidence type="ECO:0000256" key="7">
    <source>
        <dbReference type="ARBA" id="ARBA00023065"/>
    </source>
</evidence>
<evidence type="ECO:0000313" key="14">
    <source>
        <dbReference type="EMBL" id="CAB3724155.1"/>
    </source>
</evidence>
<keyword evidence="3" id="KW-0813">Transport</keyword>
<keyword evidence="5" id="KW-0812">Transmembrane</keyword>
<keyword evidence="8" id="KW-0626">Porin</keyword>
<dbReference type="EMBL" id="CADIJZ010000022">
    <property type="protein sequence ID" value="CAB3724155.1"/>
    <property type="molecule type" value="Genomic_DNA"/>
</dbReference>
<evidence type="ECO:0000256" key="3">
    <source>
        <dbReference type="ARBA" id="ARBA00022448"/>
    </source>
</evidence>
<evidence type="ECO:0000256" key="9">
    <source>
        <dbReference type="ARBA" id="ARBA00023136"/>
    </source>
</evidence>
<evidence type="ECO:0000256" key="5">
    <source>
        <dbReference type="ARBA" id="ARBA00022692"/>
    </source>
</evidence>
<evidence type="ECO:0000256" key="8">
    <source>
        <dbReference type="ARBA" id="ARBA00023114"/>
    </source>
</evidence>
<feature type="chain" id="PRO_5026693633" evidence="12">
    <location>
        <begin position="23"/>
        <end position="373"/>
    </location>
</feature>
<dbReference type="GO" id="GO:0015288">
    <property type="term" value="F:porin activity"/>
    <property type="evidence" value="ECO:0007669"/>
    <property type="project" value="UniProtKB-KW"/>
</dbReference>
<dbReference type="Proteomes" id="UP000494205">
    <property type="component" value="Unassembled WGS sequence"/>
</dbReference>
<keyword evidence="6 12" id="KW-0732">Signal</keyword>
<dbReference type="PRINTS" id="PR00184">
    <property type="entry name" value="NEISSPPORIN"/>
</dbReference>
<gene>
    <name evidence="14" type="ORF">LMG27174_05212</name>
</gene>
<evidence type="ECO:0000256" key="2">
    <source>
        <dbReference type="ARBA" id="ARBA00011233"/>
    </source>
</evidence>
<dbReference type="RefSeq" id="WP_244201348.1">
    <property type="nucleotide sequence ID" value="NZ_CADIJZ010000022.1"/>
</dbReference>
<keyword evidence="4" id="KW-1134">Transmembrane beta strand</keyword>
<dbReference type="PANTHER" id="PTHR34501">
    <property type="entry name" value="PROTEIN YDDL-RELATED"/>
    <property type="match status" value="1"/>
</dbReference>
<name>A0A6J5C5G6_9BURK</name>
<dbReference type="GO" id="GO:0006811">
    <property type="term" value="P:monoatomic ion transport"/>
    <property type="evidence" value="ECO:0007669"/>
    <property type="project" value="UniProtKB-KW"/>
</dbReference>
<comment type="subcellular location">
    <subcellularLocation>
        <location evidence="1">Cell outer membrane</location>
        <topology evidence="1">Multi-pass membrane protein</topology>
    </subcellularLocation>
</comment>
<evidence type="ECO:0000256" key="4">
    <source>
        <dbReference type="ARBA" id="ARBA00022452"/>
    </source>
</evidence>
<organism evidence="14 15">
    <name type="scientific">Paraburkholderia rhynchosiae</name>
    <dbReference type="NCBI Taxonomy" id="487049"/>
    <lineage>
        <taxon>Bacteria</taxon>
        <taxon>Pseudomonadati</taxon>
        <taxon>Pseudomonadota</taxon>
        <taxon>Betaproteobacteria</taxon>
        <taxon>Burkholderiales</taxon>
        <taxon>Burkholderiaceae</taxon>
        <taxon>Paraburkholderia</taxon>
    </lineage>
</organism>
<evidence type="ECO:0000256" key="1">
    <source>
        <dbReference type="ARBA" id="ARBA00004571"/>
    </source>
</evidence>
<reference evidence="14 15" key="1">
    <citation type="submission" date="2020-04" db="EMBL/GenBank/DDBJ databases">
        <authorList>
            <person name="De Canck E."/>
        </authorList>
    </citation>
    <scope>NUCLEOTIDE SEQUENCE [LARGE SCALE GENOMIC DNA]</scope>
    <source>
        <strain evidence="14 15">LMG 27174</strain>
    </source>
</reference>
<feature type="signal peptide" evidence="12">
    <location>
        <begin position="1"/>
        <end position="22"/>
    </location>
</feature>
<proteinExistence type="predicted"/>
<dbReference type="InterPro" id="IPR002299">
    <property type="entry name" value="Porin_Neis"/>
</dbReference>
<dbReference type="InterPro" id="IPR050298">
    <property type="entry name" value="Gram-neg_bact_OMP"/>
</dbReference>
<keyword evidence="7" id="KW-0406">Ion transport</keyword>
<evidence type="ECO:0000256" key="11">
    <source>
        <dbReference type="SAM" id="MobiDB-lite"/>
    </source>
</evidence>
<dbReference type="Pfam" id="PF13609">
    <property type="entry name" value="Porin_4"/>
    <property type="match status" value="1"/>
</dbReference>
<evidence type="ECO:0000259" key="13">
    <source>
        <dbReference type="Pfam" id="PF13609"/>
    </source>
</evidence>